<dbReference type="Pfam" id="PF00067">
    <property type="entry name" value="p450"/>
    <property type="match status" value="1"/>
</dbReference>
<dbReference type="AlphaFoldDB" id="A0A2G8SJS9"/>
<dbReference type="InterPro" id="IPR001128">
    <property type="entry name" value="Cyt_P450"/>
</dbReference>
<dbReference type="Gene3D" id="1.10.630.10">
    <property type="entry name" value="Cytochrome P450"/>
    <property type="match status" value="1"/>
</dbReference>
<dbReference type="EMBL" id="AYKW01000006">
    <property type="protein sequence ID" value="PIL34025.1"/>
    <property type="molecule type" value="Genomic_DNA"/>
</dbReference>
<dbReference type="InterPro" id="IPR036396">
    <property type="entry name" value="Cyt_P450_sf"/>
</dbReference>
<gene>
    <name evidence="1" type="ORF">GSI_03733</name>
</gene>
<evidence type="ECO:0000313" key="2">
    <source>
        <dbReference type="Proteomes" id="UP000230002"/>
    </source>
</evidence>
<comment type="caution">
    <text evidence="1">The sequence shown here is derived from an EMBL/GenBank/DDBJ whole genome shotgun (WGS) entry which is preliminary data.</text>
</comment>
<dbReference type="GO" id="GO:0020037">
    <property type="term" value="F:heme binding"/>
    <property type="evidence" value="ECO:0007669"/>
    <property type="project" value="InterPro"/>
</dbReference>
<dbReference type="OrthoDB" id="1470350at2759"/>
<dbReference type="SUPFAM" id="SSF48264">
    <property type="entry name" value="Cytochrome P450"/>
    <property type="match status" value="1"/>
</dbReference>
<dbReference type="Proteomes" id="UP000230002">
    <property type="component" value="Unassembled WGS sequence"/>
</dbReference>
<proteinExistence type="predicted"/>
<organism evidence="1 2">
    <name type="scientific">Ganoderma sinense ZZ0214-1</name>
    <dbReference type="NCBI Taxonomy" id="1077348"/>
    <lineage>
        <taxon>Eukaryota</taxon>
        <taxon>Fungi</taxon>
        <taxon>Dikarya</taxon>
        <taxon>Basidiomycota</taxon>
        <taxon>Agaricomycotina</taxon>
        <taxon>Agaricomycetes</taxon>
        <taxon>Polyporales</taxon>
        <taxon>Polyporaceae</taxon>
        <taxon>Ganoderma</taxon>
    </lineage>
</organism>
<dbReference type="GO" id="GO:0016705">
    <property type="term" value="F:oxidoreductase activity, acting on paired donors, with incorporation or reduction of molecular oxygen"/>
    <property type="evidence" value="ECO:0007669"/>
    <property type="project" value="InterPro"/>
</dbReference>
<name>A0A2G8SJS9_9APHY</name>
<sequence>MRRESRSIRTQVTARGGNEFVIEDLDSLRNAIKETRRMHPIVVGLPRVAEKDDAIPLAQPITSTTGQVVTEIPTARGRLPEVWGDDAHVWNPGRLFRIKTGKQINIGVFANL</sequence>
<dbReference type="GO" id="GO:0005506">
    <property type="term" value="F:iron ion binding"/>
    <property type="evidence" value="ECO:0007669"/>
    <property type="project" value="InterPro"/>
</dbReference>
<protein>
    <submittedName>
        <fullName evidence="1">Uncharacterized protein</fullName>
    </submittedName>
</protein>
<dbReference type="STRING" id="1077348.A0A2G8SJS9"/>
<dbReference type="GO" id="GO:0004497">
    <property type="term" value="F:monooxygenase activity"/>
    <property type="evidence" value="ECO:0007669"/>
    <property type="project" value="InterPro"/>
</dbReference>
<keyword evidence="2" id="KW-1185">Reference proteome</keyword>
<reference evidence="1 2" key="1">
    <citation type="journal article" date="2015" name="Sci. Rep.">
        <title>Chromosome-level genome map provides insights into diverse defense mechanisms in the medicinal fungus Ganoderma sinense.</title>
        <authorList>
            <person name="Zhu Y."/>
            <person name="Xu J."/>
            <person name="Sun C."/>
            <person name="Zhou S."/>
            <person name="Xu H."/>
            <person name="Nelson D.R."/>
            <person name="Qian J."/>
            <person name="Song J."/>
            <person name="Luo H."/>
            <person name="Xiang L."/>
            <person name="Li Y."/>
            <person name="Xu Z."/>
            <person name="Ji A."/>
            <person name="Wang L."/>
            <person name="Lu S."/>
            <person name="Hayward A."/>
            <person name="Sun W."/>
            <person name="Li X."/>
            <person name="Schwartz D.C."/>
            <person name="Wang Y."/>
            <person name="Chen S."/>
        </authorList>
    </citation>
    <scope>NUCLEOTIDE SEQUENCE [LARGE SCALE GENOMIC DNA]</scope>
    <source>
        <strain evidence="1 2">ZZ0214-1</strain>
    </source>
</reference>
<evidence type="ECO:0000313" key="1">
    <source>
        <dbReference type="EMBL" id="PIL34025.1"/>
    </source>
</evidence>
<accession>A0A2G8SJS9</accession>